<sequence length="154" mass="17283">MSQLSATVASLPCKWPASVGSTTKHEFDDTKAYSVTLEVSPDGSRRRVGVVVDRYDKNQHIMSALLWVECKRPGGSLREVEKQALDADNLSFPYTMTTVGVSFRMPFYQRGGRHLTPFHGEATSADRTQYVDADSQNAIYIRDTKTTQTLYQIQ</sequence>
<evidence type="ECO:0000313" key="1">
    <source>
        <dbReference type="EMBL" id="QLI70825.1"/>
    </source>
</evidence>
<dbReference type="KEGG" id="mbrn:90967929"/>
<proteinExistence type="predicted"/>
<organism evidence="1 2">
    <name type="scientific">Metarhizium brunneum</name>
    <dbReference type="NCBI Taxonomy" id="500148"/>
    <lineage>
        <taxon>Eukaryota</taxon>
        <taxon>Fungi</taxon>
        <taxon>Dikarya</taxon>
        <taxon>Ascomycota</taxon>
        <taxon>Pezizomycotina</taxon>
        <taxon>Sordariomycetes</taxon>
        <taxon>Hypocreomycetidae</taxon>
        <taxon>Hypocreales</taxon>
        <taxon>Clavicipitaceae</taxon>
        <taxon>Metarhizium</taxon>
    </lineage>
</organism>
<dbReference type="EMBL" id="CP058935">
    <property type="protein sequence ID" value="QLI70825.1"/>
    <property type="molecule type" value="Genomic_DNA"/>
</dbReference>
<evidence type="ECO:0000313" key="2">
    <source>
        <dbReference type="Proteomes" id="UP000510686"/>
    </source>
</evidence>
<dbReference type="OrthoDB" id="5141885at2759"/>
<dbReference type="AlphaFoldDB" id="A0A7D5Z2N4"/>
<accession>A0A7D5Z2N4</accession>
<dbReference type="RefSeq" id="XP_065987104.1">
    <property type="nucleotide sequence ID" value="XM_066130938.1"/>
</dbReference>
<protein>
    <submittedName>
        <fullName evidence="1">Uncharacterized protein</fullName>
    </submittedName>
</protein>
<dbReference type="GeneID" id="90967929"/>
<gene>
    <name evidence="1" type="ORF">G6M90_00g070690</name>
</gene>
<name>A0A7D5Z2N4_9HYPO</name>
<reference evidence="1 2" key="1">
    <citation type="submission" date="2020-07" db="EMBL/GenBank/DDBJ databases">
        <title>Telomere length de novo assembly of all 7 chromosomes of the fungus, Metarhizium brunneum, using a novel assembly pipeline.</title>
        <authorList>
            <person name="Saud z."/>
            <person name="Kortsinoglou A."/>
            <person name="Kouvelis V.N."/>
            <person name="Butt T.M."/>
        </authorList>
    </citation>
    <scope>NUCLEOTIDE SEQUENCE [LARGE SCALE GENOMIC DNA]</scope>
    <source>
        <strain evidence="1 2">4556</strain>
    </source>
</reference>
<keyword evidence="2" id="KW-1185">Reference proteome</keyword>
<dbReference type="Proteomes" id="UP000510686">
    <property type="component" value="Chromosome 4"/>
</dbReference>